<protein>
    <recommendedName>
        <fullName evidence="4">Bacterial transcriptional activator domain-containing protein</fullName>
    </recommendedName>
</protein>
<name>A0A9W6VEJ6_9PSEU</name>
<evidence type="ECO:0000256" key="1">
    <source>
        <dbReference type="ARBA" id="ARBA00023015"/>
    </source>
</evidence>
<evidence type="ECO:0000313" key="5">
    <source>
        <dbReference type="EMBL" id="GLY65840.1"/>
    </source>
</evidence>
<evidence type="ECO:0000259" key="4">
    <source>
        <dbReference type="SMART" id="SM01043"/>
    </source>
</evidence>
<dbReference type="InterPro" id="IPR051677">
    <property type="entry name" value="AfsR-DnrI-RedD_regulator"/>
</dbReference>
<keyword evidence="6" id="KW-1185">Reference proteome</keyword>
<evidence type="ECO:0000256" key="3">
    <source>
        <dbReference type="SAM" id="MobiDB-lite"/>
    </source>
</evidence>
<dbReference type="Proteomes" id="UP001165136">
    <property type="component" value="Unassembled WGS sequence"/>
</dbReference>
<dbReference type="SMART" id="SM01043">
    <property type="entry name" value="BTAD"/>
    <property type="match status" value="1"/>
</dbReference>
<dbReference type="EMBL" id="BSTI01000005">
    <property type="protein sequence ID" value="GLY65840.1"/>
    <property type="molecule type" value="Genomic_DNA"/>
</dbReference>
<comment type="caution">
    <text evidence="5">The sequence shown here is derived from an EMBL/GenBank/DDBJ whole genome shotgun (WGS) entry which is preliminary data.</text>
</comment>
<dbReference type="AlphaFoldDB" id="A0A9W6VEJ6"/>
<dbReference type="PANTHER" id="PTHR35807:SF1">
    <property type="entry name" value="TRANSCRIPTIONAL REGULATOR REDD"/>
    <property type="match status" value="1"/>
</dbReference>
<evidence type="ECO:0000313" key="6">
    <source>
        <dbReference type="Proteomes" id="UP001165136"/>
    </source>
</evidence>
<keyword evidence="2" id="KW-0804">Transcription</keyword>
<feature type="region of interest" description="Disordered" evidence="3">
    <location>
        <begin position="455"/>
        <end position="477"/>
    </location>
</feature>
<dbReference type="RefSeq" id="WP_285486872.1">
    <property type="nucleotide sequence ID" value="NZ_BSTI01000005.1"/>
</dbReference>
<keyword evidence="1" id="KW-0805">Transcription regulation</keyword>
<evidence type="ECO:0000256" key="2">
    <source>
        <dbReference type="ARBA" id="ARBA00023163"/>
    </source>
</evidence>
<dbReference type="Gene3D" id="1.25.40.10">
    <property type="entry name" value="Tetratricopeptide repeat domain"/>
    <property type="match status" value="1"/>
</dbReference>
<feature type="compositionally biased region" description="Low complexity" evidence="3">
    <location>
        <begin position="455"/>
        <end position="467"/>
    </location>
</feature>
<proteinExistence type="predicted"/>
<dbReference type="InterPro" id="IPR011990">
    <property type="entry name" value="TPR-like_helical_dom_sf"/>
</dbReference>
<feature type="region of interest" description="Disordered" evidence="3">
    <location>
        <begin position="362"/>
        <end position="428"/>
    </location>
</feature>
<gene>
    <name evidence="5" type="ORF">Atai01_24590</name>
</gene>
<dbReference type="InterPro" id="IPR005158">
    <property type="entry name" value="BTAD"/>
</dbReference>
<accession>A0A9W6VEJ6</accession>
<reference evidence="5" key="1">
    <citation type="submission" date="2023-03" db="EMBL/GenBank/DDBJ databases">
        <title>Amycolatopsis taiwanensis NBRC 103393.</title>
        <authorList>
            <person name="Ichikawa N."/>
            <person name="Sato H."/>
            <person name="Tonouchi N."/>
        </authorList>
    </citation>
    <scope>NUCLEOTIDE SEQUENCE</scope>
    <source>
        <strain evidence="5">NBRC 103393</strain>
    </source>
</reference>
<dbReference type="PANTHER" id="PTHR35807">
    <property type="entry name" value="TRANSCRIPTIONAL REGULATOR REDD-RELATED"/>
    <property type="match status" value="1"/>
</dbReference>
<sequence>MAAQASLILAGGVLGMPAGALWALGGSVLLGGSAAVTGAVWRHRSRVATRSVPGDAVHLSRDTRLASFLSAALGQLVHGRITGGLPLPDLHTVFVAPDGIVVHFERPVPELPVLPWRVDGSADDGRSWVLHLAELGQWRPDATAFPALVTLGTSHGWSVLVDLEQAPGIIAVTGEPRQAGRLINALAFELATSPWSTQAGITMIGFDEPVCVPDQKRIQHTSSLTEALDRAERVAGRSSLVLGEADAANLATGRHHAGGRVDLRPQVLLLAEPPAPDEVDRAMRLASDAHSPVVVICLGDTSFARWNIEATADGEVALESLGLRLRPLSGVVESCQRQLRMLRRDAGYREIDIIEIPDPSRSVRAQAVPTPPPAPGHAVQPVLRPAAPPPAAVGADDGVVRAAPPPAAGRREDTVVRAAPPPAASSGDYGVVRAAPAAPVPPPAVAVGVARPARAASPSASPAPLAPNGSRSSRVPDEWRETIRALRAPVVSDAERNRLWPAPIEVRVLGPVEVLAPGPVITARKPLLTELTAAAALRDNGFTSAALRDSVRDEHELTATLRSLNAWLGADENGRPRLRETEDGWRLHDGVRVDYELFDELIAGTDPGNERARLLSALALIRGEVSHSQWLEPLSDRLSHTIVATVRRAAELADRAGDPPGVEWVLRQGLTALPFCEPLWRSLLLFQEEHNPGALRATVEQARAALTAPDCSDCLEPETERLLARVAGGGPGLVAS</sequence>
<feature type="compositionally biased region" description="Low complexity" evidence="3">
    <location>
        <begin position="392"/>
        <end position="402"/>
    </location>
</feature>
<organism evidence="5 6">
    <name type="scientific">Amycolatopsis taiwanensis</name>
    <dbReference type="NCBI Taxonomy" id="342230"/>
    <lineage>
        <taxon>Bacteria</taxon>
        <taxon>Bacillati</taxon>
        <taxon>Actinomycetota</taxon>
        <taxon>Actinomycetes</taxon>
        <taxon>Pseudonocardiales</taxon>
        <taxon>Pseudonocardiaceae</taxon>
        <taxon>Amycolatopsis</taxon>
    </lineage>
</organism>
<dbReference type="GO" id="GO:0006355">
    <property type="term" value="P:regulation of DNA-templated transcription"/>
    <property type="evidence" value="ECO:0007669"/>
    <property type="project" value="TreeGrafter"/>
</dbReference>
<dbReference type="GO" id="GO:0003677">
    <property type="term" value="F:DNA binding"/>
    <property type="evidence" value="ECO:0007669"/>
    <property type="project" value="TreeGrafter"/>
</dbReference>
<feature type="domain" description="Bacterial transcriptional activator" evidence="4">
    <location>
        <begin position="593"/>
        <end position="727"/>
    </location>
</feature>